<dbReference type="RefSeq" id="WP_212920511.1">
    <property type="nucleotide sequence ID" value="NZ_BORP01000002.1"/>
</dbReference>
<dbReference type="PANTHER" id="PTHR30524">
    <property type="entry name" value="MANNITOL-1-PHOSPHATE 5-DEHYDROGENASE"/>
    <property type="match status" value="1"/>
</dbReference>
<dbReference type="Gene3D" id="3.40.50.720">
    <property type="entry name" value="NAD(P)-binding Rossmann-like Domain"/>
    <property type="match status" value="1"/>
</dbReference>
<evidence type="ECO:0000256" key="2">
    <source>
        <dbReference type="ARBA" id="ARBA00012939"/>
    </source>
</evidence>
<dbReference type="PROSITE" id="PS00974">
    <property type="entry name" value="MANNITOL_DHGENASE"/>
    <property type="match status" value="1"/>
</dbReference>
<dbReference type="EC" id="1.1.1.17" evidence="2 7"/>
<dbReference type="InterPro" id="IPR013118">
    <property type="entry name" value="Mannitol_DH_C"/>
</dbReference>
<accession>A0A919X8L0</accession>
<evidence type="ECO:0000256" key="5">
    <source>
        <dbReference type="ARBA" id="ARBA00023027"/>
    </source>
</evidence>
<dbReference type="NCBIfam" id="NF002646">
    <property type="entry name" value="PRK02318.1-2"/>
    <property type="match status" value="1"/>
</dbReference>
<proteinExistence type="inferred from homology"/>
<dbReference type="NCBIfam" id="NF002649">
    <property type="entry name" value="PRK02318.2-1"/>
    <property type="match status" value="1"/>
</dbReference>
<dbReference type="Pfam" id="PF08125">
    <property type="entry name" value="Mannitol_dh_C"/>
    <property type="match status" value="1"/>
</dbReference>
<dbReference type="AlphaFoldDB" id="A0A919X8L0"/>
<keyword evidence="11" id="KW-1185">Reference proteome</keyword>
<dbReference type="GO" id="GO:0005829">
    <property type="term" value="C:cytosol"/>
    <property type="evidence" value="ECO:0007669"/>
    <property type="project" value="TreeGrafter"/>
</dbReference>
<dbReference type="NCBIfam" id="NF002652">
    <property type="entry name" value="PRK02318.2-5"/>
    <property type="match status" value="1"/>
</dbReference>
<dbReference type="InterPro" id="IPR013328">
    <property type="entry name" value="6PGD_dom2"/>
</dbReference>
<reference evidence="10" key="1">
    <citation type="submission" date="2021-03" db="EMBL/GenBank/DDBJ databases">
        <title>Antimicrobial resistance genes in bacteria isolated from Japanese honey, and their potential for conferring macrolide and lincosamide resistance in the American foulbrood pathogen Paenibacillus larvae.</title>
        <authorList>
            <person name="Okamoto M."/>
            <person name="Kumagai M."/>
            <person name="Kanamori H."/>
            <person name="Takamatsu D."/>
        </authorList>
    </citation>
    <scope>NUCLEOTIDE SEQUENCE</scope>
    <source>
        <strain evidence="10">J43TS3</strain>
    </source>
</reference>
<name>A0A919X8L0_9BACI</name>
<dbReference type="GO" id="GO:0008926">
    <property type="term" value="F:mannitol-1-phosphate 5-dehydrogenase activity"/>
    <property type="evidence" value="ECO:0007669"/>
    <property type="project" value="UniProtKB-UniRule"/>
</dbReference>
<comment type="similarity">
    <text evidence="1 7">Belongs to the mannitol dehydrogenase family.</text>
</comment>
<dbReference type="Proteomes" id="UP000676917">
    <property type="component" value="Unassembled WGS sequence"/>
</dbReference>
<dbReference type="InterPro" id="IPR023028">
    <property type="entry name" value="Mannitol_1_phos_5_DH"/>
</dbReference>
<dbReference type="InterPro" id="IPR008927">
    <property type="entry name" value="6-PGluconate_DH-like_C_sf"/>
</dbReference>
<evidence type="ECO:0000256" key="3">
    <source>
        <dbReference type="ARBA" id="ARBA00016219"/>
    </source>
</evidence>
<dbReference type="EMBL" id="BORP01000002">
    <property type="protein sequence ID" value="GIO27029.1"/>
    <property type="molecule type" value="Genomic_DNA"/>
</dbReference>
<dbReference type="Gene3D" id="1.10.1040.10">
    <property type="entry name" value="N-(1-d-carboxylethyl)-l-norvaline Dehydrogenase, domain 2"/>
    <property type="match status" value="1"/>
</dbReference>
<evidence type="ECO:0000259" key="9">
    <source>
        <dbReference type="Pfam" id="PF08125"/>
    </source>
</evidence>
<evidence type="ECO:0000256" key="1">
    <source>
        <dbReference type="ARBA" id="ARBA00006541"/>
    </source>
</evidence>
<feature type="binding site" evidence="7">
    <location>
        <begin position="3"/>
        <end position="14"/>
    </location>
    <ligand>
        <name>NAD(+)</name>
        <dbReference type="ChEBI" id="CHEBI:57540"/>
    </ligand>
</feature>
<dbReference type="Pfam" id="PF01232">
    <property type="entry name" value="Mannitol_dh"/>
    <property type="match status" value="1"/>
</dbReference>
<dbReference type="InterPro" id="IPR000669">
    <property type="entry name" value="Mannitol_DH"/>
</dbReference>
<feature type="domain" description="Mannitol dehydrogenase C-terminal" evidence="9">
    <location>
        <begin position="203"/>
        <end position="380"/>
    </location>
</feature>
<comment type="catalytic activity">
    <reaction evidence="6 7">
        <text>D-mannitol 1-phosphate + NAD(+) = beta-D-fructose 6-phosphate + NADH + H(+)</text>
        <dbReference type="Rhea" id="RHEA:19661"/>
        <dbReference type="ChEBI" id="CHEBI:15378"/>
        <dbReference type="ChEBI" id="CHEBI:57540"/>
        <dbReference type="ChEBI" id="CHEBI:57634"/>
        <dbReference type="ChEBI" id="CHEBI:57945"/>
        <dbReference type="ChEBI" id="CHEBI:61381"/>
        <dbReference type="EC" id="1.1.1.17"/>
    </reaction>
</comment>
<dbReference type="InterPro" id="IPR023027">
    <property type="entry name" value="Mannitol_DH_CS"/>
</dbReference>
<dbReference type="HAMAP" id="MF_00196">
    <property type="entry name" value="Mannitol_dehydrog"/>
    <property type="match status" value="1"/>
</dbReference>
<evidence type="ECO:0000256" key="6">
    <source>
        <dbReference type="ARBA" id="ARBA00048615"/>
    </source>
</evidence>
<sequence length="387" mass="43412">MLAVHFGAGNIGRGFIGALLYQSSFHTLFVDVNGKVIDEINRKQKYDVVLADEKKEVLTVRNISGINSMIDSEKVVQAIVNADLITTAVGPNVLELISELVARGLQERLHKNPKPINVIACENMVGGSDILKEHVYKHIAEKDHGELNSLVGFPNAAVDRIVPNQMNHDRLEVLVEPYFEWVVEKTAFKGKIPEITGITYVDDLKPYIERKLFTVNTGHAVPAYIGHLMGYHTIYEAMQDRSVLEILEGALGESGEAIIQTYGFNRAVHQEYVSKIINRFKNPHISDDVARVSRGPIRKLGPNDRLIQPAKMYWEITGKSPIMLAKVIAAALMYSHEMDREAVELQQLIEKQGYRHALERISGLKSDHALVPIIMKEMENINAYTRG</sequence>
<keyword evidence="5 7" id="KW-0520">NAD</keyword>
<dbReference type="NCBIfam" id="NF002647">
    <property type="entry name" value="PRK02318.1-3"/>
    <property type="match status" value="1"/>
</dbReference>
<dbReference type="SUPFAM" id="SSF48179">
    <property type="entry name" value="6-phosphogluconate dehydrogenase C-terminal domain-like"/>
    <property type="match status" value="1"/>
</dbReference>
<comment type="caution">
    <text evidence="10">The sequence shown here is derived from an EMBL/GenBank/DDBJ whole genome shotgun (WGS) entry which is preliminary data.</text>
</comment>
<gene>
    <name evidence="7 10" type="primary">mtlD</name>
    <name evidence="10" type="ORF">J43TS3_16400</name>
</gene>
<evidence type="ECO:0000313" key="11">
    <source>
        <dbReference type="Proteomes" id="UP000676917"/>
    </source>
</evidence>
<dbReference type="PANTHER" id="PTHR30524:SF0">
    <property type="entry name" value="ALTRONATE OXIDOREDUCTASE-RELATED"/>
    <property type="match status" value="1"/>
</dbReference>
<dbReference type="InterPro" id="IPR036291">
    <property type="entry name" value="NAD(P)-bd_dom_sf"/>
</dbReference>
<evidence type="ECO:0000256" key="7">
    <source>
        <dbReference type="HAMAP-Rule" id="MF_00196"/>
    </source>
</evidence>
<feature type="domain" description="Mannitol dehydrogenase N-terminal" evidence="8">
    <location>
        <begin position="2"/>
        <end position="196"/>
    </location>
</feature>
<evidence type="ECO:0000313" key="10">
    <source>
        <dbReference type="EMBL" id="GIO27029.1"/>
    </source>
</evidence>
<dbReference type="PRINTS" id="PR00084">
    <property type="entry name" value="MTLDHDRGNASE"/>
</dbReference>
<evidence type="ECO:0000259" key="8">
    <source>
        <dbReference type="Pfam" id="PF01232"/>
    </source>
</evidence>
<evidence type="ECO:0000256" key="4">
    <source>
        <dbReference type="ARBA" id="ARBA00023002"/>
    </source>
</evidence>
<dbReference type="GO" id="GO:0019592">
    <property type="term" value="P:mannitol catabolic process"/>
    <property type="evidence" value="ECO:0007669"/>
    <property type="project" value="TreeGrafter"/>
</dbReference>
<dbReference type="InterPro" id="IPR013131">
    <property type="entry name" value="Mannitol_DH_N"/>
</dbReference>
<dbReference type="SUPFAM" id="SSF51735">
    <property type="entry name" value="NAD(P)-binding Rossmann-fold domains"/>
    <property type="match status" value="1"/>
</dbReference>
<protein>
    <recommendedName>
        <fullName evidence="3 7">Mannitol-1-phosphate 5-dehydrogenase</fullName>
        <ecNumber evidence="2 7">1.1.1.17</ecNumber>
    </recommendedName>
</protein>
<organism evidence="10 11">
    <name type="scientific">Ornithinibacillus bavariensis</name>
    <dbReference type="NCBI Taxonomy" id="545502"/>
    <lineage>
        <taxon>Bacteria</taxon>
        <taxon>Bacillati</taxon>
        <taxon>Bacillota</taxon>
        <taxon>Bacilli</taxon>
        <taxon>Bacillales</taxon>
        <taxon>Bacillaceae</taxon>
        <taxon>Ornithinibacillus</taxon>
    </lineage>
</organism>
<keyword evidence="4 7" id="KW-0560">Oxidoreductase</keyword>